<dbReference type="GO" id="GO:0043590">
    <property type="term" value="C:bacterial nucleoid"/>
    <property type="evidence" value="ECO:0007669"/>
    <property type="project" value="TreeGrafter"/>
</dbReference>
<organism evidence="4 5">
    <name type="scientific">Sphingobacterium corticibacterium</name>
    <dbReference type="NCBI Taxonomy" id="2484746"/>
    <lineage>
        <taxon>Bacteria</taxon>
        <taxon>Pseudomonadati</taxon>
        <taxon>Bacteroidota</taxon>
        <taxon>Sphingobacteriia</taxon>
        <taxon>Sphingobacteriales</taxon>
        <taxon>Sphingobacteriaceae</taxon>
        <taxon>Sphingobacterium</taxon>
    </lineage>
</organism>
<keyword evidence="5" id="KW-1185">Reference proteome</keyword>
<proteinExistence type="inferred from homology"/>
<gene>
    <name evidence="4" type="ORF">EWE74_01045</name>
</gene>
<dbReference type="AlphaFoldDB" id="A0A4Q6XWU3"/>
<sequence length="349" mass="40385">MVELKKIGENLEIKNFVIHQLLKTAGFKEVKKKAADGLIAISEKEQVFMGNLDKSYHRKSSPIYGIFSGENPRFRDLLIGYKLEEYDFLEFSKNVLDYYGSVLSLTPTSTGGYMILCEYTNKTSKNDFLLVLMINNKEGYVVNEKNLTLENIKNLDLSKVDVACLINLTEWANIENEEETDRITYLSFVKGMKQVSHYFMTFIDCDNKNTNSESSQRLLTAMNAFFEKEKYSRKKKSQLKNDVFAYCEERMKNKKEILLSYISQLINKDDPESFQNFAIGEDYKVSSVIGGDKAKMKQLKYVSYEGENYKIEFEKGAMLLDKTVVYDKKSNDLIFKNIPMEFAEKIKAL</sequence>
<dbReference type="Pfam" id="PF04245">
    <property type="entry name" value="NA37"/>
    <property type="match status" value="1"/>
</dbReference>
<dbReference type="GO" id="GO:0003727">
    <property type="term" value="F:single-stranded RNA binding"/>
    <property type="evidence" value="ECO:0007669"/>
    <property type="project" value="TreeGrafter"/>
</dbReference>
<comment type="caution">
    <text evidence="4">The sequence shown here is derived from an EMBL/GenBank/DDBJ whole genome shotgun (WGS) entry which is preliminary data.</text>
</comment>
<protein>
    <recommendedName>
        <fullName evidence="6">Nucleoid-associated protein</fullName>
    </recommendedName>
</protein>
<dbReference type="GO" id="GO:0003690">
    <property type="term" value="F:double-stranded DNA binding"/>
    <property type="evidence" value="ECO:0007669"/>
    <property type="project" value="TreeGrafter"/>
</dbReference>
<evidence type="ECO:0000313" key="4">
    <source>
        <dbReference type="EMBL" id="RZF61459.1"/>
    </source>
</evidence>
<evidence type="ECO:0000313" key="5">
    <source>
        <dbReference type="Proteomes" id="UP000292855"/>
    </source>
</evidence>
<evidence type="ECO:0000256" key="3">
    <source>
        <dbReference type="ARBA" id="ARBA00022490"/>
    </source>
</evidence>
<reference evidence="4 5" key="1">
    <citation type="submission" date="2019-02" db="EMBL/GenBank/DDBJ databases">
        <authorList>
            <person name="Li Y."/>
        </authorList>
    </citation>
    <scope>NUCLEOTIDE SEQUENCE [LARGE SCALE GENOMIC DNA]</scope>
    <source>
        <strain evidence="4 5">30C10-4-7</strain>
    </source>
</reference>
<dbReference type="EMBL" id="SGIT01000001">
    <property type="protein sequence ID" value="RZF61459.1"/>
    <property type="molecule type" value="Genomic_DNA"/>
</dbReference>
<comment type="subcellular location">
    <subcellularLocation>
        <location evidence="1">Cytoplasm</location>
    </subcellularLocation>
</comment>
<dbReference type="Proteomes" id="UP000292855">
    <property type="component" value="Unassembled WGS sequence"/>
</dbReference>
<dbReference type="PANTHER" id="PTHR38772">
    <property type="match status" value="1"/>
</dbReference>
<evidence type="ECO:0008006" key="6">
    <source>
        <dbReference type="Google" id="ProtNLM"/>
    </source>
</evidence>
<evidence type="ECO:0000256" key="1">
    <source>
        <dbReference type="ARBA" id="ARBA00004496"/>
    </source>
</evidence>
<dbReference type="GO" id="GO:0005737">
    <property type="term" value="C:cytoplasm"/>
    <property type="evidence" value="ECO:0007669"/>
    <property type="project" value="UniProtKB-SubCell"/>
</dbReference>
<dbReference type="PANTHER" id="PTHR38772:SF1">
    <property type="entry name" value="NUCLEOID-ASSOCIATED PROTEIN YEJK"/>
    <property type="match status" value="1"/>
</dbReference>
<evidence type="ECO:0000256" key="2">
    <source>
        <dbReference type="ARBA" id="ARBA00009035"/>
    </source>
</evidence>
<dbReference type="OrthoDB" id="9131762at2"/>
<accession>A0A4Q6XWU3</accession>
<keyword evidence="3" id="KW-0963">Cytoplasm</keyword>
<name>A0A4Q6XWU3_9SPHI</name>
<comment type="similarity">
    <text evidence="2">Belongs to the YejK family.</text>
</comment>
<dbReference type="InterPro" id="IPR007358">
    <property type="entry name" value="Nucleoid_associated_NdpA"/>
</dbReference>